<evidence type="ECO:0000313" key="1">
    <source>
        <dbReference type="EMBL" id="RKO61740.1"/>
    </source>
</evidence>
<dbReference type="RefSeq" id="WP_120669111.1">
    <property type="nucleotide sequence ID" value="NZ_AZRV01000035.1"/>
</dbReference>
<dbReference type="Proteomes" id="UP000286235">
    <property type="component" value="Unassembled WGS sequence"/>
</dbReference>
<gene>
    <name evidence="1" type="ORF">Cdeb_01211</name>
</gene>
<keyword evidence="2" id="KW-1185">Reference proteome</keyword>
<accession>A0A420VE01</accession>
<organism evidence="1 2">
    <name type="scientific">Caldibacillus debilis GB1</name>
    <dbReference type="NCBI Taxonomy" id="1339248"/>
    <lineage>
        <taxon>Bacteria</taxon>
        <taxon>Bacillati</taxon>
        <taxon>Bacillota</taxon>
        <taxon>Bacilli</taxon>
        <taxon>Bacillales</taxon>
        <taxon>Bacillaceae</taxon>
        <taxon>Caldibacillus</taxon>
    </lineage>
</organism>
<proteinExistence type="predicted"/>
<dbReference type="AlphaFoldDB" id="A0A420VE01"/>
<name>A0A420VE01_9BACI</name>
<evidence type="ECO:0000313" key="2">
    <source>
        <dbReference type="Proteomes" id="UP000286235"/>
    </source>
</evidence>
<sequence>MIHFIRFSKFNNSRSKRELWFRFNGTLFYPAEEYDVYILHGWAVREEDLEDFIYFYDHMEAGPSSIFVLEDDLVLAIDYQAADRFVTADKYQDELLPEAVRFDPELHCIRQKEVRLLSIFGDEGITTSTIFENPFQVVVVKGWKDFFREANINQ</sequence>
<comment type="caution">
    <text evidence="1">The sequence shown here is derived from an EMBL/GenBank/DDBJ whole genome shotgun (WGS) entry which is preliminary data.</text>
</comment>
<reference evidence="1 2" key="1">
    <citation type="submission" date="2013-12" db="EMBL/GenBank/DDBJ databases">
        <title>Genome and proteome characterization of Caldibacillus debilis GB1 derived from a cellulolytic aero-tolerant co-culture.</title>
        <authorList>
            <person name="Wushke S.T."/>
            <person name="Zhang X."/>
            <person name="Fristensky B."/>
            <person name="Wilkins J.A."/>
            <person name="Levin D.B."/>
            <person name="Sparling R."/>
        </authorList>
    </citation>
    <scope>NUCLEOTIDE SEQUENCE [LARGE SCALE GENOMIC DNA]</scope>
    <source>
        <strain evidence="1 2">GB1</strain>
    </source>
</reference>
<protein>
    <submittedName>
        <fullName evidence="1">Uncharacterized protein</fullName>
    </submittedName>
</protein>
<dbReference type="EMBL" id="AZRV01000035">
    <property type="protein sequence ID" value="RKO61740.1"/>
    <property type="molecule type" value="Genomic_DNA"/>
</dbReference>